<evidence type="ECO:0000313" key="3">
    <source>
        <dbReference type="Proteomes" id="UP001516588"/>
    </source>
</evidence>
<gene>
    <name evidence="2" type="primary">mazG</name>
    <name evidence="2" type="ORF">INF20_05635</name>
</gene>
<feature type="domain" description="NTP pyrophosphohydrolase MazG-like" evidence="1">
    <location>
        <begin position="32"/>
        <end position="105"/>
    </location>
</feature>
<dbReference type="Proteomes" id="UP001516588">
    <property type="component" value="Unassembled WGS sequence"/>
</dbReference>
<dbReference type="SUPFAM" id="SSF101386">
    <property type="entry name" value="all-alpha NTP pyrophosphatases"/>
    <property type="match status" value="2"/>
</dbReference>
<dbReference type="GO" id="GO:0047429">
    <property type="term" value="F:nucleoside triphosphate diphosphatase activity"/>
    <property type="evidence" value="ECO:0007669"/>
    <property type="project" value="UniProtKB-EC"/>
</dbReference>
<accession>A0ABR9QY17</accession>
<proteinExistence type="predicted"/>
<organism evidence="2 3">
    <name type="scientific">Gallibacter intestinalis</name>
    <dbReference type="NCBI Taxonomy" id="2779356"/>
    <lineage>
        <taxon>Bacteria</taxon>
        <taxon>Bacillati</taxon>
        <taxon>Bacillota</taxon>
        <taxon>Clostridia</taxon>
        <taxon>Eubacteriales</taxon>
        <taxon>Eubacteriaceae</taxon>
        <taxon>Gallibacter</taxon>
    </lineage>
</organism>
<dbReference type="InterPro" id="IPR048011">
    <property type="entry name" value="NTP-PPase_MazG-like_C"/>
</dbReference>
<evidence type="ECO:0000313" key="2">
    <source>
        <dbReference type="EMBL" id="MBE5035762.1"/>
    </source>
</evidence>
<dbReference type="EMBL" id="JADCKA010000009">
    <property type="protein sequence ID" value="MBE5035762.1"/>
    <property type="molecule type" value="Genomic_DNA"/>
</dbReference>
<dbReference type="PANTHER" id="PTHR30522:SF0">
    <property type="entry name" value="NUCLEOSIDE TRIPHOSPHATE PYROPHOSPHOHYDROLASE"/>
    <property type="match status" value="1"/>
</dbReference>
<keyword evidence="3" id="KW-1185">Reference proteome</keyword>
<dbReference type="NCBIfam" id="TIGR00444">
    <property type="entry name" value="mazG"/>
    <property type="match status" value="1"/>
</dbReference>
<dbReference type="InterPro" id="IPR011551">
    <property type="entry name" value="NTP_PyrPHydrolase_MazG"/>
</dbReference>
<reference evidence="2 3" key="1">
    <citation type="submission" date="2020-10" db="EMBL/GenBank/DDBJ databases">
        <title>ChiBAC.</title>
        <authorList>
            <person name="Zenner C."/>
            <person name="Hitch T.C.A."/>
            <person name="Clavel T."/>
        </authorList>
    </citation>
    <scope>NUCLEOTIDE SEQUENCE [LARGE SCALE GENOMIC DNA]</scope>
    <source>
        <strain evidence="2 3">DSM 108706</strain>
    </source>
</reference>
<keyword evidence="2" id="KW-0378">Hydrolase</keyword>
<comment type="caution">
    <text evidence="2">The sequence shown here is derived from an EMBL/GenBank/DDBJ whole genome shotgun (WGS) entry which is preliminary data.</text>
</comment>
<evidence type="ECO:0000259" key="1">
    <source>
        <dbReference type="Pfam" id="PF03819"/>
    </source>
</evidence>
<dbReference type="RefSeq" id="WP_226385411.1">
    <property type="nucleotide sequence ID" value="NZ_JADCKA010000009.1"/>
</dbReference>
<name>A0ABR9QY17_9FIRM</name>
<dbReference type="Pfam" id="PF03819">
    <property type="entry name" value="MazG"/>
    <property type="match status" value="2"/>
</dbReference>
<dbReference type="PANTHER" id="PTHR30522">
    <property type="entry name" value="NUCLEOSIDE TRIPHOSPHATE PYROPHOSPHOHYDROLASE"/>
    <property type="match status" value="1"/>
</dbReference>
<dbReference type="EC" id="3.6.1.9" evidence="2"/>
<dbReference type="InterPro" id="IPR004518">
    <property type="entry name" value="MazG-like_dom"/>
</dbReference>
<protein>
    <submittedName>
        <fullName evidence="2">Nucleoside triphosphate pyrophosphohydrolase</fullName>
        <ecNumber evidence="2">3.6.1.9</ecNumber>
    </submittedName>
</protein>
<dbReference type="CDD" id="cd11529">
    <property type="entry name" value="NTP-PPase_MazG_Cterm"/>
    <property type="match status" value="1"/>
</dbReference>
<dbReference type="NCBIfam" id="NF007113">
    <property type="entry name" value="PRK09562.1"/>
    <property type="match status" value="1"/>
</dbReference>
<sequence length="263" mass="30612">MKEKATTREEAIARLCDIVALLRKECPWDRVQTHESLKTCMIEEAYEVCDAIDRQDYDNLREELGDVMLQVIFHSALEEEKGTFDITDVINDECEKMIRRHPHIFAEENTKSVDKVLEKWENIKRSEHGSMSYTDELRHVPKGMPALMRSYKVQKKAANAGFDWDDVSGAIDKLHEETGEFAQAYAEGNPEHIREELGDVLFSVVNIARFLKIDPEAALHETSEKFIRRFAEMEQTATDRNQNLKDMSLEEMDKIWEEVKRSE</sequence>
<dbReference type="InterPro" id="IPR048015">
    <property type="entry name" value="NTP-PPase_MazG-like_N"/>
</dbReference>
<dbReference type="Gene3D" id="1.10.287.1080">
    <property type="entry name" value="MazG-like"/>
    <property type="match status" value="2"/>
</dbReference>
<feature type="domain" description="NTP pyrophosphohydrolase MazG-like" evidence="1">
    <location>
        <begin position="172"/>
        <end position="229"/>
    </location>
</feature>
<dbReference type="CDD" id="cd11528">
    <property type="entry name" value="NTP-PPase_MazG_Nterm"/>
    <property type="match status" value="1"/>
</dbReference>